<comment type="caution">
    <text evidence="2">The sequence shown here is derived from an EMBL/GenBank/DDBJ whole genome shotgun (WGS) entry which is preliminary data.</text>
</comment>
<dbReference type="PROSITE" id="PS51257">
    <property type="entry name" value="PROKAR_LIPOPROTEIN"/>
    <property type="match status" value="1"/>
</dbReference>
<evidence type="ECO:0000256" key="1">
    <source>
        <dbReference type="SAM" id="SignalP"/>
    </source>
</evidence>
<proteinExistence type="predicted"/>
<gene>
    <name evidence="2" type="ORF">C5Y93_25510</name>
</gene>
<dbReference type="EMBL" id="PUHZ01000024">
    <property type="protein sequence ID" value="PQO43071.1"/>
    <property type="molecule type" value="Genomic_DNA"/>
</dbReference>
<feature type="signal peptide" evidence="1">
    <location>
        <begin position="1"/>
        <end position="28"/>
    </location>
</feature>
<protein>
    <recommendedName>
        <fullName evidence="4">Carboxypeptidase regulatory-like domain-containing protein</fullName>
    </recommendedName>
</protein>
<dbReference type="OrthoDB" id="285058at2"/>
<sequence length="168" mass="17610">MKMFAKTRTALLSALSLALLGWTLGCSSKEEWHTDLVPAVGSVTVNGEIPVGAIINLHPVKGPVDKRASRPSALVAEDGTYTLTTYEYGDGAPPGDYSFTILWPQDPKMGGLSPDRLGRVYATPTVSKLVVTIPSDGSPIEPVAIDKAKITMNSPRKSAQPGPGPGPG</sequence>
<reference evidence="2 3" key="1">
    <citation type="submission" date="2018-02" db="EMBL/GenBank/DDBJ databases">
        <title>Comparative genomes isolates from brazilian mangrove.</title>
        <authorList>
            <person name="Araujo J.E."/>
            <person name="Taketani R.G."/>
            <person name="Silva M.C.P."/>
            <person name="Loureco M.V."/>
            <person name="Andreote F.D."/>
        </authorList>
    </citation>
    <scope>NUCLEOTIDE SEQUENCE [LARGE SCALE GENOMIC DNA]</scope>
    <source>
        <strain evidence="2 3">Nap-Phe MGV</strain>
    </source>
</reference>
<evidence type="ECO:0000313" key="3">
    <source>
        <dbReference type="Proteomes" id="UP000237819"/>
    </source>
</evidence>
<dbReference type="Proteomes" id="UP000237819">
    <property type="component" value="Unassembled WGS sequence"/>
</dbReference>
<keyword evidence="1" id="KW-0732">Signal</keyword>
<organism evidence="2 3">
    <name type="scientific">Blastopirellula marina</name>
    <dbReference type="NCBI Taxonomy" id="124"/>
    <lineage>
        <taxon>Bacteria</taxon>
        <taxon>Pseudomonadati</taxon>
        <taxon>Planctomycetota</taxon>
        <taxon>Planctomycetia</taxon>
        <taxon>Pirellulales</taxon>
        <taxon>Pirellulaceae</taxon>
        <taxon>Blastopirellula</taxon>
    </lineage>
</organism>
<feature type="chain" id="PRO_5015671735" description="Carboxypeptidase regulatory-like domain-containing protein" evidence="1">
    <location>
        <begin position="29"/>
        <end position="168"/>
    </location>
</feature>
<dbReference type="RefSeq" id="WP_146119313.1">
    <property type="nucleotide sequence ID" value="NZ_PUHZ01000024.1"/>
</dbReference>
<name>A0A2S8GFM8_9BACT</name>
<dbReference type="AlphaFoldDB" id="A0A2S8GFM8"/>
<evidence type="ECO:0000313" key="2">
    <source>
        <dbReference type="EMBL" id="PQO43071.1"/>
    </source>
</evidence>
<accession>A0A2S8GFM8</accession>
<evidence type="ECO:0008006" key="4">
    <source>
        <dbReference type="Google" id="ProtNLM"/>
    </source>
</evidence>